<evidence type="ECO:0000313" key="7">
    <source>
        <dbReference type="Proteomes" id="UP001165263"/>
    </source>
</evidence>
<keyword evidence="7" id="KW-1185">Reference proteome</keyword>
<dbReference type="SUPFAM" id="SSF51445">
    <property type="entry name" value="(Trans)glycosidases"/>
    <property type="match status" value="1"/>
</dbReference>
<dbReference type="PANTHER" id="PTHR42715:SF10">
    <property type="entry name" value="BETA-GLUCOSIDASE"/>
    <property type="match status" value="1"/>
</dbReference>
<evidence type="ECO:0000256" key="2">
    <source>
        <dbReference type="ARBA" id="ARBA00022801"/>
    </source>
</evidence>
<dbReference type="InterPro" id="IPR002772">
    <property type="entry name" value="Glyco_hydro_3_C"/>
</dbReference>
<reference evidence="6" key="1">
    <citation type="submission" date="2022-08" db="EMBL/GenBank/DDBJ databases">
        <title>Reclassification of Massilia species as members of the genera Telluria, Duganella, Pseudoduganella, Mokoshia gen. nov. and Zemynaea gen. nov. using orthogonal and non-orthogonal genome-based approaches.</title>
        <authorList>
            <person name="Bowman J.P."/>
        </authorList>
    </citation>
    <scope>NUCLEOTIDE SEQUENCE</scope>
    <source>
        <strain evidence="6">LMG 11547</strain>
    </source>
</reference>
<keyword evidence="4" id="KW-0732">Signal</keyword>
<dbReference type="Gene3D" id="3.40.50.1700">
    <property type="entry name" value="Glycoside hydrolase family 3 C-terminal domain"/>
    <property type="match status" value="1"/>
</dbReference>
<dbReference type="SUPFAM" id="SSF52279">
    <property type="entry name" value="Beta-D-glucan exohydrolase, C-terminal domain"/>
    <property type="match status" value="1"/>
</dbReference>
<dbReference type="InterPro" id="IPR017853">
    <property type="entry name" value="GH"/>
</dbReference>
<dbReference type="Pfam" id="PF14310">
    <property type="entry name" value="Fn3-like"/>
    <property type="match status" value="1"/>
</dbReference>
<feature type="chain" id="PRO_5046474423" evidence="4">
    <location>
        <begin position="23"/>
        <end position="747"/>
    </location>
</feature>
<feature type="region of interest" description="Disordered" evidence="3">
    <location>
        <begin position="108"/>
        <end position="127"/>
    </location>
</feature>
<dbReference type="Gene3D" id="3.20.20.300">
    <property type="entry name" value="Glycoside hydrolase, family 3, N-terminal domain"/>
    <property type="match status" value="1"/>
</dbReference>
<dbReference type="GO" id="GO:0016787">
    <property type="term" value="F:hydrolase activity"/>
    <property type="evidence" value="ECO:0007669"/>
    <property type="project" value="UniProtKB-KW"/>
</dbReference>
<dbReference type="PRINTS" id="PR00133">
    <property type="entry name" value="GLHYDRLASE3"/>
</dbReference>
<dbReference type="InterPro" id="IPR036962">
    <property type="entry name" value="Glyco_hydro_3_N_sf"/>
</dbReference>
<gene>
    <name evidence="6" type="ORF">NX786_07375</name>
</gene>
<feature type="domain" description="Fibronectin type III-like" evidence="5">
    <location>
        <begin position="653"/>
        <end position="722"/>
    </location>
</feature>
<sequence>MRLNQLTLVGALAAAFPLFATAADAPAAPAQKPWLDRSLSADKRAELAVKAMTREEKLRWVFGYFGTSFAPKGTTPPKGAIPFSAGFVPGTPRLGLPDLLETDAGLGVATQATPTPRERTQLPSGLATASTWDPQVAYAGGAMIGSEARLSGFNVMLAGGVNLMRDPRNGRNFEYAGEDPLLAGTMVGHAVKGIESNHVISTVKHYALNDQETGRNEHDVRIDKAAARMSDLLAMQLALEQSDAGSVMCSYNRVFGTYACENDYLLNEVLKKDWGFKGYVMSDWGATHSTVQAANNGLDRQSGQEFDKSPYFGGALEEAVKNGWVSEARLDDMATRVVRAMFAKGVVDNPVAQDGKIDFAKNGAVSRATAEEGIVLLKNDNKVLPLSKDVKTIAIIGGHADVGVLSGGGSSQVYPIGGNAVPGLEPKVWPGPVVYHPSSPLRAIQALAPNAKVVYDNGTDPARAARVAAQADVALVFATQWIGEANDATSLALPDNQDTLIDNVAGANPRTVVVLETGGPVAMPWVSKTPAVLEAWYPGTSGGEAIARVLFGAVNPSGHLPATFPVSEQQLPRPTLDGDPKQPEQRFTVDYTKEGAAVGYKWFDQKGLTPLFPFGHGLSYTTFSYSGLASQVKDGRLHVRFKVTNTGNVAGKDVPQVYISPLAAKWEAPKRLAGWDKVALQPGESKEVDVVVEPRILGLFDEKSKTWRIAKGKYKLVLAEDAAGKNATSVTVDLPASTLDVRGRQRK</sequence>
<comment type="caution">
    <text evidence="6">The sequence shown here is derived from an EMBL/GenBank/DDBJ whole genome shotgun (WGS) entry which is preliminary data.</text>
</comment>
<name>A0ABT2BXJ2_9BURK</name>
<dbReference type="EMBL" id="JANUHC010000002">
    <property type="protein sequence ID" value="MCS0629149.1"/>
    <property type="molecule type" value="Genomic_DNA"/>
</dbReference>
<accession>A0ABT2BXJ2</accession>
<evidence type="ECO:0000259" key="5">
    <source>
        <dbReference type="SMART" id="SM01217"/>
    </source>
</evidence>
<proteinExistence type="inferred from homology"/>
<dbReference type="InterPro" id="IPR001764">
    <property type="entry name" value="Glyco_hydro_3_N"/>
</dbReference>
<dbReference type="PANTHER" id="PTHR42715">
    <property type="entry name" value="BETA-GLUCOSIDASE"/>
    <property type="match status" value="1"/>
</dbReference>
<comment type="similarity">
    <text evidence="1">Belongs to the glycosyl hydrolase 3 family.</text>
</comment>
<dbReference type="InterPro" id="IPR013783">
    <property type="entry name" value="Ig-like_fold"/>
</dbReference>
<dbReference type="SMART" id="SM01217">
    <property type="entry name" value="Fn3_like"/>
    <property type="match status" value="1"/>
</dbReference>
<dbReference type="InterPro" id="IPR050288">
    <property type="entry name" value="Cellulose_deg_GH3"/>
</dbReference>
<evidence type="ECO:0000313" key="6">
    <source>
        <dbReference type="EMBL" id="MCS0629149.1"/>
    </source>
</evidence>
<dbReference type="Pfam" id="PF01915">
    <property type="entry name" value="Glyco_hydro_3_C"/>
    <property type="match status" value="1"/>
</dbReference>
<dbReference type="Gene3D" id="2.60.40.10">
    <property type="entry name" value="Immunoglobulins"/>
    <property type="match status" value="1"/>
</dbReference>
<evidence type="ECO:0000256" key="4">
    <source>
        <dbReference type="SAM" id="SignalP"/>
    </source>
</evidence>
<protein>
    <submittedName>
        <fullName evidence="6">Glycoside hydrolase family 3 C-terminal domain-containing protein</fullName>
    </submittedName>
</protein>
<evidence type="ECO:0000256" key="3">
    <source>
        <dbReference type="SAM" id="MobiDB-lite"/>
    </source>
</evidence>
<dbReference type="RefSeq" id="WP_259448312.1">
    <property type="nucleotide sequence ID" value="NZ_CP119520.1"/>
</dbReference>
<dbReference type="Proteomes" id="UP001165263">
    <property type="component" value="Unassembled WGS sequence"/>
</dbReference>
<dbReference type="Pfam" id="PF00933">
    <property type="entry name" value="Glyco_hydro_3"/>
    <property type="match status" value="1"/>
</dbReference>
<keyword evidence="2 6" id="KW-0378">Hydrolase</keyword>
<dbReference type="InterPro" id="IPR026891">
    <property type="entry name" value="Fn3-like"/>
</dbReference>
<feature type="signal peptide" evidence="4">
    <location>
        <begin position="1"/>
        <end position="22"/>
    </location>
</feature>
<evidence type="ECO:0000256" key="1">
    <source>
        <dbReference type="ARBA" id="ARBA00005336"/>
    </source>
</evidence>
<organism evidence="6 7">
    <name type="scientific">Telluria mixta</name>
    <dbReference type="NCBI Taxonomy" id="34071"/>
    <lineage>
        <taxon>Bacteria</taxon>
        <taxon>Pseudomonadati</taxon>
        <taxon>Pseudomonadota</taxon>
        <taxon>Betaproteobacteria</taxon>
        <taxon>Burkholderiales</taxon>
        <taxon>Oxalobacteraceae</taxon>
        <taxon>Telluria group</taxon>
        <taxon>Telluria</taxon>
    </lineage>
</organism>
<dbReference type="InterPro" id="IPR036881">
    <property type="entry name" value="Glyco_hydro_3_C_sf"/>
</dbReference>